<dbReference type="Pfam" id="PF19300">
    <property type="entry name" value="BPD_transp_1_N"/>
    <property type="match status" value="1"/>
</dbReference>
<organism evidence="15 16">
    <name type="scientific">Acetobacterium wieringae</name>
    <dbReference type="NCBI Taxonomy" id="52694"/>
    <lineage>
        <taxon>Bacteria</taxon>
        <taxon>Bacillati</taxon>
        <taxon>Bacillota</taxon>
        <taxon>Clostridia</taxon>
        <taxon>Eubacteriales</taxon>
        <taxon>Eubacteriaceae</taxon>
        <taxon>Acetobacterium</taxon>
    </lineage>
</organism>
<gene>
    <name evidence="15" type="ORF">LNN31_00085</name>
</gene>
<protein>
    <recommendedName>
        <fullName evidence="12">Nickel import system permease protein NikB</fullName>
    </recommendedName>
</protein>
<dbReference type="InterPro" id="IPR050045">
    <property type="entry name" value="Opp2B"/>
</dbReference>
<dbReference type="PANTHER" id="PTHR43163:SF6">
    <property type="entry name" value="DIPEPTIDE TRANSPORT SYSTEM PERMEASE PROTEIN DPPB-RELATED"/>
    <property type="match status" value="1"/>
</dbReference>
<evidence type="ECO:0000259" key="14">
    <source>
        <dbReference type="PROSITE" id="PS50928"/>
    </source>
</evidence>
<name>A0ABY6HEC0_9FIRM</name>
<evidence type="ECO:0000313" key="16">
    <source>
        <dbReference type="Proteomes" id="UP001163550"/>
    </source>
</evidence>
<dbReference type="RefSeq" id="WP_228881800.1">
    <property type="nucleotide sequence ID" value="NZ_CABIIK010000038.1"/>
</dbReference>
<evidence type="ECO:0000256" key="8">
    <source>
        <dbReference type="ARBA" id="ARBA00023112"/>
    </source>
</evidence>
<feature type="transmembrane region" description="Helical" evidence="13">
    <location>
        <begin position="165"/>
        <end position="188"/>
    </location>
</feature>
<keyword evidence="6 13" id="KW-1133">Transmembrane helix</keyword>
<feature type="transmembrane region" description="Helical" evidence="13">
    <location>
        <begin position="102"/>
        <end position="125"/>
    </location>
</feature>
<dbReference type="InterPro" id="IPR035906">
    <property type="entry name" value="MetI-like_sf"/>
</dbReference>
<evidence type="ECO:0000256" key="3">
    <source>
        <dbReference type="ARBA" id="ARBA00022475"/>
    </source>
</evidence>
<evidence type="ECO:0000256" key="1">
    <source>
        <dbReference type="ARBA" id="ARBA00004651"/>
    </source>
</evidence>
<evidence type="ECO:0000256" key="11">
    <source>
        <dbReference type="ARBA" id="ARBA00038669"/>
    </source>
</evidence>
<dbReference type="InterPro" id="IPR000515">
    <property type="entry name" value="MetI-like"/>
</dbReference>
<sequence length="312" mass="34388">MGNYITKRLFQLIPILLGVSFITFALMYIAPSDPAEMKLSAQGTAVSQEVIDETREEMGLNKPFIEQYLIWLLNLLKGDMGVSYVDNLPVSKKIVNALPSTIILAFSSMILTLVISIPLGVLSAVKQNRLIDYLIRFFTFIGTSVPNFFLALVLIYVFAMQLGLLPVLASGSIKGLILPTIALATVMISKYIRQVRAAVLEELKKDYVMGARSRGIQEGVILFKNVLRNSMITIVTLVGLSIGSLLGGAAVVETIFVWRGLGKMVVDAIGARDYPVIQGFVVWMAIIYVLVNLLTDLSYHLLDPRVKEGWEG</sequence>
<keyword evidence="7" id="KW-0406">Ion transport</keyword>
<evidence type="ECO:0000313" key="15">
    <source>
        <dbReference type="EMBL" id="UYO62888.1"/>
    </source>
</evidence>
<keyword evidence="5 13" id="KW-0812">Transmembrane</keyword>
<dbReference type="PROSITE" id="PS50928">
    <property type="entry name" value="ABC_TM1"/>
    <property type="match status" value="1"/>
</dbReference>
<evidence type="ECO:0000256" key="2">
    <source>
        <dbReference type="ARBA" id="ARBA00022448"/>
    </source>
</evidence>
<dbReference type="Pfam" id="PF00528">
    <property type="entry name" value="BPD_transp_1"/>
    <property type="match status" value="1"/>
</dbReference>
<keyword evidence="2 13" id="KW-0813">Transport</keyword>
<evidence type="ECO:0000256" key="7">
    <source>
        <dbReference type="ARBA" id="ARBA00023065"/>
    </source>
</evidence>
<feature type="transmembrane region" description="Helical" evidence="13">
    <location>
        <begin position="276"/>
        <end position="295"/>
    </location>
</feature>
<comment type="subcellular location">
    <subcellularLocation>
        <location evidence="1 13">Cell membrane</location>
        <topology evidence="1 13">Multi-pass membrane protein</topology>
    </subcellularLocation>
</comment>
<evidence type="ECO:0000256" key="6">
    <source>
        <dbReference type="ARBA" id="ARBA00022989"/>
    </source>
</evidence>
<evidence type="ECO:0000256" key="9">
    <source>
        <dbReference type="ARBA" id="ARBA00023136"/>
    </source>
</evidence>
<keyword evidence="4" id="KW-0533">Nickel</keyword>
<feature type="transmembrane region" description="Helical" evidence="13">
    <location>
        <begin position="12"/>
        <end position="30"/>
    </location>
</feature>
<dbReference type="EMBL" id="CP087994">
    <property type="protein sequence ID" value="UYO62888.1"/>
    <property type="molecule type" value="Genomic_DNA"/>
</dbReference>
<evidence type="ECO:0000256" key="5">
    <source>
        <dbReference type="ARBA" id="ARBA00022692"/>
    </source>
</evidence>
<proteinExistence type="inferred from homology"/>
<keyword evidence="9 13" id="KW-0472">Membrane</keyword>
<dbReference type="CDD" id="cd06261">
    <property type="entry name" value="TM_PBP2"/>
    <property type="match status" value="1"/>
</dbReference>
<evidence type="ECO:0000256" key="12">
    <source>
        <dbReference type="ARBA" id="ARBA00044774"/>
    </source>
</evidence>
<comment type="similarity">
    <text evidence="10">Belongs to the binding-protein-dependent transport system permease family. OppBC subfamily.</text>
</comment>
<dbReference type="Proteomes" id="UP001163550">
    <property type="component" value="Chromosome"/>
</dbReference>
<dbReference type="SUPFAM" id="SSF161098">
    <property type="entry name" value="MetI-like"/>
    <property type="match status" value="1"/>
</dbReference>
<reference evidence="15" key="1">
    <citation type="submission" date="2021-11" db="EMBL/GenBank/DDBJ databases">
        <title>Isoprene-degrading acetogen.</title>
        <authorList>
            <person name="Yang Y."/>
            <person name="Jin H."/>
            <person name="Yan J."/>
        </authorList>
    </citation>
    <scope>NUCLEOTIDE SEQUENCE</scope>
    <source>
        <strain evidence="15">Berkeley</strain>
    </source>
</reference>
<feature type="domain" description="ABC transmembrane type-1" evidence="14">
    <location>
        <begin position="98"/>
        <end position="299"/>
    </location>
</feature>
<dbReference type="Gene3D" id="1.10.3720.10">
    <property type="entry name" value="MetI-like"/>
    <property type="match status" value="1"/>
</dbReference>
<evidence type="ECO:0000256" key="4">
    <source>
        <dbReference type="ARBA" id="ARBA00022596"/>
    </source>
</evidence>
<dbReference type="NCBIfam" id="NF045470">
    <property type="entry name" value="Opp2B"/>
    <property type="match status" value="1"/>
</dbReference>
<feature type="transmembrane region" description="Helical" evidence="13">
    <location>
        <begin position="137"/>
        <end position="159"/>
    </location>
</feature>
<keyword evidence="3" id="KW-1003">Cell membrane</keyword>
<evidence type="ECO:0000256" key="13">
    <source>
        <dbReference type="RuleBase" id="RU363032"/>
    </source>
</evidence>
<dbReference type="PANTHER" id="PTHR43163">
    <property type="entry name" value="DIPEPTIDE TRANSPORT SYSTEM PERMEASE PROTEIN DPPB-RELATED"/>
    <property type="match status" value="1"/>
</dbReference>
<dbReference type="InterPro" id="IPR045621">
    <property type="entry name" value="BPD_transp_1_N"/>
</dbReference>
<keyword evidence="16" id="KW-1185">Reference proteome</keyword>
<accession>A0ABY6HEC0</accession>
<comment type="subunit">
    <text evidence="11">The complex is composed of two ATP-binding proteins (NikD and NikE), two transmembrane proteins (NikB and NikC) and a solute-binding protein (NikA).</text>
</comment>
<evidence type="ECO:0000256" key="10">
    <source>
        <dbReference type="ARBA" id="ARBA00024202"/>
    </source>
</evidence>
<keyword evidence="8" id="KW-0921">Nickel transport</keyword>
<feature type="transmembrane region" description="Helical" evidence="13">
    <location>
        <begin position="232"/>
        <end position="256"/>
    </location>
</feature>